<evidence type="ECO:0000313" key="8">
    <source>
        <dbReference type="EMBL" id="EQC40948.1"/>
    </source>
</evidence>
<dbReference type="PANTHER" id="PTHR42865">
    <property type="entry name" value="PROTON/GLUTAMATE-ASPARTATE SYMPORTER"/>
    <property type="match status" value="1"/>
</dbReference>
<dbReference type="InterPro" id="IPR036458">
    <property type="entry name" value="Na:dicarbo_symporter_sf"/>
</dbReference>
<feature type="transmembrane region" description="Helical" evidence="7">
    <location>
        <begin position="411"/>
        <end position="436"/>
    </location>
</feature>
<feature type="transmembrane region" description="Helical" evidence="7">
    <location>
        <begin position="103"/>
        <end position="122"/>
    </location>
</feature>
<feature type="transmembrane region" description="Helical" evidence="7">
    <location>
        <begin position="488"/>
        <end position="516"/>
    </location>
</feature>
<dbReference type="AlphaFoldDB" id="T0S754"/>
<dbReference type="GeneID" id="19942738"/>
<dbReference type="Proteomes" id="UP000030762">
    <property type="component" value="Unassembled WGS sequence"/>
</dbReference>
<dbReference type="InterPro" id="IPR001991">
    <property type="entry name" value="Na-dicarboxylate_symporter"/>
</dbReference>
<feature type="transmembrane region" description="Helical" evidence="7">
    <location>
        <begin position="179"/>
        <end position="200"/>
    </location>
</feature>
<dbReference type="RefSeq" id="XP_008605792.1">
    <property type="nucleotide sequence ID" value="XM_008607570.1"/>
</dbReference>
<dbReference type="PANTHER" id="PTHR42865:SF7">
    <property type="entry name" value="PROTON_GLUTAMATE-ASPARTATE SYMPORTER"/>
    <property type="match status" value="1"/>
</dbReference>
<evidence type="ECO:0000256" key="4">
    <source>
        <dbReference type="ARBA" id="ARBA00022692"/>
    </source>
</evidence>
<keyword evidence="6 7" id="KW-0472">Membrane</keyword>
<keyword evidence="7" id="KW-0769">Symport</keyword>
<proteinExistence type="inferred from homology"/>
<feature type="transmembrane region" description="Helical" evidence="7">
    <location>
        <begin position="142"/>
        <end position="167"/>
    </location>
</feature>
<feature type="transmembrane region" description="Helical" evidence="7">
    <location>
        <begin position="374"/>
        <end position="399"/>
    </location>
</feature>
<evidence type="ECO:0000256" key="1">
    <source>
        <dbReference type="ARBA" id="ARBA00004651"/>
    </source>
</evidence>
<accession>T0S754</accession>
<dbReference type="STRING" id="1156394.T0S754"/>
<feature type="transmembrane region" description="Helical" evidence="7">
    <location>
        <begin position="456"/>
        <end position="476"/>
    </location>
</feature>
<keyword evidence="5 7" id="KW-1133">Transmembrane helix</keyword>
<dbReference type="EMBL" id="JH767135">
    <property type="protein sequence ID" value="EQC40948.1"/>
    <property type="molecule type" value="Genomic_DNA"/>
</dbReference>
<dbReference type="VEuPathDB" id="FungiDB:SDRG_02011"/>
<name>T0S754_SAPDV</name>
<sequence length="586" mass="62772">MAATNSQRGGIVLFGDGSEPPPVSDAISLQSSFEDNASDVESVVVGNAFTRKPPPASYTFRTNFTTKPALGLYEGNQSEEAILEESPSRNRAHGDYLDGAKTLNPLSILVCAGIGLAVGFALSRLDVSPDAASWIALPGDLFVSALRCLIVPMVFCSMAASVADVIAAKKTTLLGWRTVLTIVLSVTFSAVQGILISVLFQSRFVPDAAPAVAKAAANLTFTLQCHNLRYLEMLPSGRIACSAANTSRRSTLFDAVDVNGLYRFETPFQTLTLTDQLISVLHLIVTDNIFNAVQNGSLLSIIMFALPFGVAIAKSFAGPISGNLLVVLIKQTRNAMLILINTVMRLTPIAVVFLIASAVISFSSNANNVAGQVGFAVLAFVLGSMSHVLLVMPLFLFLTTRINPYAYLRQLTSAYVFAFGCASSMAALPIAVSSIHQTRQVSRPFAQLIMTLGTPVNLNACGMYYPILVTFMANMAGHGDSLGLPQWIILFFVSILASMGTAPVPNSGLVMLITVWKTVLPSQNLPAAFSYVVAIDFIMDRIATMVNINGNMVVTRILSEQVDEAMEVWANEQIVRSDFPTNVVAF</sequence>
<evidence type="ECO:0000256" key="2">
    <source>
        <dbReference type="ARBA" id="ARBA00022448"/>
    </source>
</evidence>
<feature type="transmembrane region" description="Helical" evidence="7">
    <location>
        <begin position="298"/>
        <end position="317"/>
    </location>
</feature>
<gene>
    <name evidence="8" type="ORF">SDRG_02011</name>
</gene>
<dbReference type="PRINTS" id="PR00173">
    <property type="entry name" value="EDTRNSPORT"/>
</dbReference>
<dbReference type="Pfam" id="PF00375">
    <property type="entry name" value="SDF"/>
    <property type="match status" value="2"/>
</dbReference>
<dbReference type="GO" id="GO:0005886">
    <property type="term" value="C:plasma membrane"/>
    <property type="evidence" value="ECO:0007669"/>
    <property type="project" value="UniProtKB-SubCell"/>
</dbReference>
<organism evidence="8 9">
    <name type="scientific">Saprolegnia diclina (strain VS20)</name>
    <dbReference type="NCBI Taxonomy" id="1156394"/>
    <lineage>
        <taxon>Eukaryota</taxon>
        <taxon>Sar</taxon>
        <taxon>Stramenopiles</taxon>
        <taxon>Oomycota</taxon>
        <taxon>Saprolegniomycetes</taxon>
        <taxon>Saprolegniales</taxon>
        <taxon>Saprolegniaceae</taxon>
        <taxon>Saprolegnia</taxon>
    </lineage>
</organism>
<keyword evidence="4 7" id="KW-0812">Transmembrane</keyword>
<dbReference type="OrthoDB" id="5877963at2759"/>
<dbReference type="eggNOG" id="KOG3787">
    <property type="taxonomic scope" value="Eukaryota"/>
</dbReference>
<evidence type="ECO:0000256" key="5">
    <source>
        <dbReference type="ARBA" id="ARBA00022989"/>
    </source>
</evidence>
<keyword evidence="9" id="KW-1185">Reference proteome</keyword>
<protein>
    <recommendedName>
        <fullName evidence="7">Amino acid transporter</fullName>
    </recommendedName>
</protein>
<keyword evidence="2 7" id="KW-0813">Transport</keyword>
<evidence type="ECO:0000256" key="7">
    <source>
        <dbReference type="RuleBase" id="RU361216"/>
    </source>
</evidence>
<comment type="subcellular location">
    <subcellularLocation>
        <location evidence="1">Cell membrane</location>
        <topology evidence="1">Multi-pass membrane protein</topology>
    </subcellularLocation>
    <subcellularLocation>
        <location evidence="7">Membrane</location>
        <topology evidence="7">Multi-pass membrane protein</topology>
    </subcellularLocation>
</comment>
<dbReference type="OMA" id="QSRFVPD"/>
<evidence type="ECO:0000256" key="3">
    <source>
        <dbReference type="ARBA" id="ARBA00022475"/>
    </source>
</evidence>
<dbReference type="GO" id="GO:0015293">
    <property type="term" value="F:symporter activity"/>
    <property type="evidence" value="ECO:0007669"/>
    <property type="project" value="UniProtKB-UniRule"/>
</dbReference>
<evidence type="ECO:0000256" key="6">
    <source>
        <dbReference type="ARBA" id="ARBA00023136"/>
    </source>
</evidence>
<keyword evidence="3" id="KW-1003">Cell membrane</keyword>
<dbReference type="SUPFAM" id="SSF118215">
    <property type="entry name" value="Proton glutamate symport protein"/>
    <property type="match status" value="1"/>
</dbReference>
<feature type="transmembrane region" description="Helical" evidence="7">
    <location>
        <begin position="338"/>
        <end position="362"/>
    </location>
</feature>
<dbReference type="Gene3D" id="1.10.3860.10">
    <property type="entry name" value="Sodium:dicarboxylate symporter"/>
    <property type="match status" value="1"/>
</dbReference>
<reference evidence="8 9" key="1">
    <citation type="submission" date="2012-04" db="EMBL/GenBank/DDBJ databases">
        <title>The Genome Sequence of Saprolegnia declina VS20.</title>
        <authorList>
            <consortium name="The Broad Institute Genome Sequencing Platform"/>
            <person name="Russ C."/>
            <person name="Nusbaum C."/>
            <person name="Tyler B."/>
            <person name="van West P."/>
            <person name="Dieguez-Uribeondo J."/>
            <person name="de Bruijn I."/>
            <person name="Tripathy S."/>
            <person name="Jiang R."/>
            <person name="Young S.K."/>
            <person name="Zeng Q."/>
            <person name="Gargeya S."/>
            <person name="Fitzgerald M."/>
            <person name="Haas B."/>
            <person name="Abouelleil A."/>
            <person name="Alvarado L."/>
            <person name="Arachchi H.M."/>
            <person name="Berlin A."/>
            <person name="Chapman S.B."/>
            <person name="Goldberg J."/>
            <person name="Griggs A."/>
            <person name="Gujja S."/>
            <person name="Hansen M."/>
            <person name="Howarth C."/>
            <person name="Imamovic A."/>
            <person name="Larimer J."/>
            <person name="McCowen C."/>
            <person name="Montmayeur A."/>
            <person name="Murphy C."/>
            <person name="Neiman D."/>
            <person name="Pearson M."/>
            <person name="Priest M."/>
            <person name="Roberts A."/>
            <person name="Saif S."/>
            <person name="Shea T."/>
            <person name="Sisk P."/>
            <person name="Sykes S."/>
            <person name="Wortman J."/>
            <person name="Nusbaum C."/>
            <person name="Birren B."/>
        </authorList>
    </citation>
    <scope>NUCLEOTIDE SEQUENCE [LARGE SCALE GENOMIC DNA]</scope>
    <source>
        <strain evidence="8 9">VS20</strain>
    </source>
</reference>
<comment type="similarity">
    <text evidence="7">Belongs to the dicarboxylate/amino acid:cation symporter (DAACS) (TC 2.A.23) family.</text>
</comment>
<evidence type="ECO:0000313" key="9">
    <source>
        <dbReference type="Proteomes" id="UP000030762"/>
    </source>
</evidence>
<dbReference type="InParanoid" id="T0S754"/>